<evidence type="ECO:0000313" key="3">
    <source>
        <dbReference type="EMBL" id="AKP53742.1"/>
    </source>
</evidence>
<dbReference type="InterPro" id="IPR027843">
    <property type="entry name" value="DUF4440"/>
</dbReference>
<dbReference type="EMBL" id="CP012040">
    <property type="protein sequence ID" value="AKP53742.1"/>
    <property type="molecule type" value="Genomic_DNA"/>
</dbReference>
<gene>
    <name evidence="3" type="ORF">CA2015_4399</name>
</gene>
<feature type="chain" id="PRO_5005208921" description="DUF4440 domain-containing protein" evidence="1">
    <location>
        <begin position="21"/>
        <end position="148"/>
    </location>
</feature>
<proteinExistence type="predicted"/>
<keyword evidence="1" id="KW-0732">Signal</keyword>
<protein>
    <recommendedName>
        <fullName evidence="2">DUF4440 domain-containing protein</fullName>
    </recommendedName>
</protein>
<evidence type="ECO:0000259" key="2">
    <source>
        <dbReference type="Pfam" id="PF14534"/>
    </source>
</evidence>
<organism evidence="3 4">
    <name type="scientific">Cyclobacterium amurskyense</name>
    <dbReference type="NCBI Taxonomy" id="320787"/>
    <lineage>
        <taxon>Bacteria</taxon>
        <taxon>Pseudomonadati</taxon>
        <taxon>Bacteroidota</taxon>
        <taxon>Cytophagia</taxon>
        <taxon>Cytophagales</taxon>
        <taxon>Cyclobacteriaceae</taxon>
        <taxon>Cyclobacterium</taxon>
    </lineage>
</organism>
<dbReference type="InterPro" id="IPR032710">
    <property type="entry name" value="NTF2-like_dom_sf"/>
</dbReference>
<dbReference type="PATRIC" id="fig|320787.5.peg.4823"/>
<dbReference type="RefSeq" id="WP_048643809.1">
    <property type="nucleotide sequence ID" value="NZ_CP012040.1"/>
</dbReference>
<name>A0A0H4PZ93_9BACT</name>
<feature type="signal peptide" evidence="1">
    <location>
        <begin position="1"/>
        <end position="20"/>
    </location>
</feature>
<keyword evidence="4" id="KW-1185">Reference proteome</keyword>
<reference evidence="3 4" key="1">
    <citation type="submission" date="2015-07" db="EMBL/GenBank/DDBJ databases">
        <authorList>
            <person name="Kim K.M."/>
        </authorList>
    </citation>
    <scope>NUCLEOTIDE SEQUENCE [LARGE SCALE GENOMIC DNA]</scope>
    <source>
        <strain evidence="3 4">KCTC 12363</strain>
    </source>
</reference>
<dbReference type="Pfam" id="PF14534">
    <property type="entry name" value="DUF4440"/>
    <property type="match status" value="1"/>
</dbReference>
<dbReference type="AlphaFoldDB" id="A0A0H4PZ93"/>
<dbReference type="Proteomes" id="UP000036520">
    <property type="component" value="Chromosome"/>
</dbReference>
<feature type="domain" description="DUF4440" evidence="2">
    <location>
        <begin position="29"/>
        <end position="134"/>
    </location>
</feature>
<dbReference type="Gene3D" id="3.10.450.50">
    <property type="match status" value="1"/>
</dbReference>
<dbReference type="STRING" id="320787.CA2015_4399"/>
<dbReference type="KEGG" id="camu:CA2015_4399"/>
<evidence type="ECO:0000256" key="1">
    <source>
        <dbReference type="SAM" id="SignalP"/>
    </source>
</evidence>
<dbReference type="OrthoDB" id="9802489at2"/>
<accession>A0A0H4PZ93</accession>
<evidence type="ECO:0000313" key="4">
    <source>
        <dbReference type="Proteomes" id="UP000036520"/>
    </source>
</evidence>
<dbReference type="SUPFAM" id="SSF54427">
    <property type="entry name" value="NTF2-like"/>
    <property type="match status" value="1"/>
</dbReference>
<sequence>MKRTIFGLIILLLTSPFAFGQEEETEQEIIELSKNKWQWMAEKEGDKLAELFDDKAVFVHMGGSWGKEREVDIIRSGGIWYKNAEIHKVSVKLINDTAILLNRITLTAEVGGNEVTNPFEVTEVYIKKADGWKLAALSFTKLIGAGNH</sequence>